<dbReference type="InterPro" id="IPR001412">
    <property type="entry name" value="aa-tRNA-synth_I_CS"/>
</dbReference>
<comment type="similarity">
    <text evidence="1">Belongs to the class-I aminoacyl-tRNA synthetase family. Glutamate--tRNA ligase type 1 subfamily.</text>
</comment>
<reference evidence="12 13" key="1">
    <citation type="submission" date="2019-03" db="EMBL/GenBank/DDBJ databases">
        <title>Sequencing 25 genomes of Wallemia mellicola.</title>
        <authorList>
            <person name="Gostincar C."/>
        </authorList>
    </citation>
    <scope>NUCLEOTIDE SEQUENCE [LARGE SCALE GENOMIC DNA]</scope>
    <source>
        <strain evidence="12 13">EXF-757</strain>
    </source>
</reference>
<dbReference type="PROSITE" id="PS00178">
    <property type="entry name" value="AA_TRNA_LIGASE_I"/>
    <property type="match status" value="1"/>
</dbReference>
<evidence type="ECO:0000313" key="12">
    <source>
        <dbReference type="EMBL" id="TIC69214.1"/>
    </source>
</evidence>
<evidence type="ECO:0000259" key="11">
    <source>
        <dbReference type="Pfam" id="PF19269"/>
    </source>
</evidence>
<dbReference type="GO" id="GO:0005524">
    <property type="term" value="F:ATP binding"/>
    <property type="evidence" value="ECO:0007669"/>
    <property type="project" value="UniProtKB-KW"/>
</dbReference>
<dbReference type="PANTHER" id="PTHR43311">
    <property type="entry name" value="GLUTAMATE--TRNA LIGASE"/>
    <property type="match status" value="1"/>
</dbReference>
<dbReference type="InterPro" id="IPR020058">
    <property type="entry name" value="Glu/Gln-tRNA-synth_Ib_cat-dom"/>
</dbReference>
<dbReference type="GO" id="GO:0000049">
    <property type="term" value="F:tRNA binding"/>
    <property type="evidence" value="ECO:0007669"/>
    <property type="project" value="InterPro"/>
</dbReference>
<dbReference type="InterPro" id="IPR000924">
    <property type="entry name" value="Glu/Gln-tRNA-synth"/>
</dbReference>
<keyword evidence="4 9" id="KW-0547">Nucleotide-binding</keyword>
<evidence type="ECO:0000256" key="1">
    <source>
        <dbReference type="ARBA" id="ARBA00007894"/>
    </source>
</evidence>
<dbReference type="Gene3D" id="3.40.50.620">
    <property type="entry name" value="HUPs"/>
    <property type="match status" value="1"/>
</dbReference>
<dbReference type="Proteomes" id="UP000310708">
    <property type="component" value="Unassembled WGS sequence"/>
</dbReference>
<dbReference type="GO" id="GO:0004818">
    <property type="term" value="F:glutamate-tRNA ligase activity"/>
    <property type="evidence" value="ECO:0007669"/>
    <property type="project" value="UniProtKB-EC"/>
</dbReference>
<dbReference type="GO" id="GO:0008270">
    <property type="term" value="F:zinc ion binding"/>
    <property type="evidence" value="ECO:0007669"/>
    <property type="project" value="InterPro"/>
</dbReference>
<dbReference type="InterPro" id="IPR033910">
    <property type="entry name" value="GluRS_core"/>
</dbReference>
<feature type="domain" description="Aminoacyl-tRNA synthetase class I anticodon-binding" evidence="11">
    <location>
        <begin position="349"/>
        <end position="476"/>
    </location>
</feature>
<dbReference type="AlphaFoldDB" id="A0A4T0QGU3"/>
<dbReference type="GO" id="GO:0005739">
    <property type="term" value="C:mitochondrion"/>
    <property type="evidence" value="ECO:0007669"/>
    <property type="project" value="TreeGrafter"/>
</dbReference>
<protein>
    <recommendedName>
        <fullName evidence="2">glutamate--tRNA ligase</fullName>
        <ecNumber evidence="2">6.1.1.17</ecNumber>
    </recommendedName>
    <alternativeName>
        <fullName evidence="8">Glutamyl-tRNA synthetase</fullName>
    </alternativeName>
</protein>
<dbReference type="InterPro" id="IPR004527">
    <property type="entry name" value="Glu-tRNA-ligase_bac/mito"/>
</dbReference>
<dbReference type="InterPro" id="IPR020751">
    <property type="entry name" value="aa-tRNA-synth_I_codon-bd_sub2"/>
</dbReference>
<dbReference type="InterPro" id="IPR008925">
    <property type="entry name" value="aa_tRNA-synth_I_cd-bd_sf"/>
</dbReference>
<dbReference type="InterPro" id="IPR014729">
    <property type="entry name" value="Rossmann-like_a/b/a_fold"/>
</dbReference>
<dbReference type="CDD" id="cd00808">
    <property type="entry name" value="GluRS_core"/>
    <property type="match status" value="1"/>
</dbReference>
<feature type="domain" description="Glutamyl/glutaminyl-tRNA synthetase class Ib catalytic" evidence="10">
    <location>
        <begin position="124"/>
        <end position="314"/>
    </location>
</feature>
<dbReference type="Pfam" id="PF19269">
    <property type="entry name" value="Anticodon_2"/>
    <property type="match status" value="1"/>
</dbReference>
<evidence type="ECO:0000256" key="6">
    <source>
        <dbReference type="ARBA" id="ARBA00022917"/>
    </source>
</evidence>
<dbReference type="Gene3D" id="1.10.10.350">
    <property type="match status" value="1"/>
</dbReference>
<keyword evidence="5 9" id="KW-0067">ATP-binding</keyword>
<dbReference type="EMBL" id="SPRX01000004">
    <property type="protein sequence ID" value="TIC69214.1"/>
    <property type="molecule type" value="Genomic_DNA"/>
</dbReference>
<accession>A0A4T0QGU3</accession>
<dbReference type="Pfam" id="PF00749">
    <property type="entry name" value="tRNA-synt_1c"/>
    <property type="match status" value="2"/>
</dbReference>
<evidence type="ECO:0000256" key="3">
    <source>
        <dbReference type="ARBA" id="ARBA00022598"/>
    </source>
</evidence>
<dbReference type="HAMAP" id="MF_00022">
    <property type="entry name" value="Glu_tRNA_synth_type1"/>
    <property type="match status" value="1"/>
</dbReference>
<comment type="caution">
    <text evidence="12">The sequence shown here is derived from an EMBL/GenBank/DDBJ whole genome shotgun (WGS) entry which is preliminary data.</text>
</comment>
<evidence type="ECO:0000259" key="10">
    <source>
        <dbReference type="Pfam" id="PF00749"/>
    </source>
</evidence>
<feature type="domain" description="Glutamyl/glutaminyl-tRNA synthetase class Ib catalytic" evidence="10">
    <location>
        <begin position="2"/>
        <end position="109"/>
    </location>
</feature>
<keyword evidence="7 9" id="KW-0030">Aminoacyl-tRNA synthetase</keyword>
<keyword evidence="3 9" id="KW-0436">Ligase</keyword>
<name>A0A4T0QGU3_9BASI</name>
<dbReference type="SUPFAM" id="SSF52374">
    <property type="entry name" value="Nucleotidylyl transferase"/>
    <property type="match status" value="1"/>
</dbReference>
<sequence length="510" mass="57932">MRVRFAPSPTGNLHIGGLRTALFNYLIARKAGGSFILRIEDTDRKRYQPGAVDTLIRSLKWSGIQYDEGPGIPGSFGPYIQSERLNLYRSAIDQLLEAGQAYRDYSQPGEPVKLLNGRDQDLYKTHVVRLKIPEKDTTFKDTVYGEITIPAPRPPGMGYTNDPILLKSDGFPTYHLANVVDDSHMQISHVLRGEEWLSSMPTHLAIYRALEKPTPEFAHLPLLVNPDGTKLSKRSGDVSVEDYIVSRFCGAFNFTYLGQTKGWEPEAFVNYTALMGWNALKTSNSSNPSEYMTMEDLIRRFDLNDVPHKRASMFGGKLQFLNKQHLGRKVEKGDAELIDRFRTLLEKHLFVDGFQYDNEYLGEVLLLIRVSLCGIPRIKANYSKDRISNLNEAVLMGDYFFIEPDYMSDDAKNAYGSTSVEKIDIVLKSVYEILKNEEDWQVATLNSHLKQQQKSLGLKTNEFMMPLRWALTGKKVHAYVLSVISSLTTCADGSKCWINHAFTWKSNNRK</sequence>
<organism evidence="12 13">
    <name type="scientific">Wallemia mellicola</name>
    <dbReference type="NCBI Taxonomy" id="1708541"/>
    <lineage>
        <taxon>Eukaryota</taxon>
        <taxon>Fungi</taxon>
        <taxon>Dikarya</taxon>
        <taxon>Basidiomycota</taxon>
        <taxon>Wallemiomycotina</taxon>
        <taxon>Wallemiomycetes</taxon>
        <taxon>Wallemiales</taxon>
        <taxon>Wallemiaceae</taxon>
        <taxon>Wallemia</taxon>
    </lineage>
</organism>
<dbReference type="PANTHER" id="PTHR43311:SF2">
    <property type="entry name" value="GLUTAMATE--TRNA LIGASE, MITOCHONDRIAL-RELATED"/>
    <property type="match status" value="1"/>
</dbReference>
<dbReference type="InterPro" id="IPR045462">
    <property type="entry name" value="aa-tRNA-synth_I_cd-bd"/>
</dbReference>
<evidence type="ECO:0000256" key="7">
    <source>
        <dbReference type="ARBA" id="ARBA00023146"/>
    </source>
</evidence>
<dbReference type="EC" id="6.1.1.17" evidence="2"/>
<evidence type="ECO:0000256" key="4">
    <source>
        <dbReference type="ARBA" id="ARBA00022741"/>
    </source>
</evidence>
<dbReference type="SUPFAM" id="SSF48163">
    <property type="entry name" value="An anticodon-binding domain of class I aminoacyl-tRNA synthetases"/>
    <property type="match status" value="1"/>
</dbReference>
<evidence type="ECO:0000256" key="9">
    <source>
        <dbReference type="RuleBase" id="RU363037"/>
    </source>
</evidence>
<evidence type="ECO:0000256" key="5">
    <source>
        <dbReference type="ARBA" id="ARBA00022840"/>
    </source>
</evidence>
<keyword evidence="6 9" id="KW-0648">Protein biosynthesis</keyword>
<evidence type="ECO:0000313" key="13">
    <source>
        <dbReference type="Proteomes" id="UP000310708"/>
    </source>
</evidence>
<evidence type="ECO:0000256" key="8">
    <source>
        <dbReference type="ARBA" id="ARBA00030865"/>
    </source>
</evidence>
<dbReference type="PRINTS" id="PR00987">
    <property type="entry name" value="TRNASYNTHGLU"/>
</dbReference>
<dbReference type="GO" id="GO:0006424">
    <property type="term" value="P:glutamyl-tRNA aminoacylation"/>
    <property type="evidence" value="ECO:0007669"/>
    <property type="project" value="InterPro"/>
</dbReference>
<evidence type="ECO:0000256" key="2">
    <source>
        <dbReference type="ARBA" id="ARBA00012835"/>
    </source>
</evidence>
<dbReference type="InterPro" id="IPR049940">
    <property type="entry name" value="GluQ/Sye"/>
</dbReference>
<gene>
    <name evidence="12" type="ORF">E3Q01_00474</name>
</gene>
<proteinExistence type="inferred from homology"/>